<dbReference type="Proteomes" id="UP000244855">
    <property type="component" value="Unassembled WGS sequence"/>
</dbReference>
<dbReference type="EMBL" id="KZ805301">
    <property type="protein sequence ID" value="PVI08039.1"/>
    <property type="molecule type" value="Genomic_DNA"/>
</dbReference>
<accession>A0A2V1EDD3</accession>
<keyword evidence="1" id="KW-1133">Transmembrane helix</keyword>
<keyword evidence="3" id="KW-1185">Reference proteome</keyword>
<dbReference type="AlphaFoldDB" id="A0A2V1EDD3"/>
<feature type="transmembrane region" description="Helical" evidence="1">
    <location>
        <begin position="541"/>
        <end position="563"/>
    </location>
</feature>
<evidence type="ECO:0000256" key="1">
    <source>
        <dbReference type="SAM" id="Phobius"/>
    </source>
</evidence>
<keyword evidence="1" id="KW-0472">Membrane</keyword>
<evidence type="ECO:0000313" key="2">
    <source>
        <dbReference type="EMBL" id="PVI08039.1"/>
    </source>
</evidence>
<organism evidence="2 3">
    <name type="scientific">Periconia macrospinosa</name>
    <dbReference type="NCBI Taxonomy" id="97972"/>
    <lineage>
        <taxon>Eukaryota</taxon>
        <taxon>Fungi</taxon>
        <taxon>Dikarya</taxon>
        <taxon>Ascomycota</taxon>
        <taxon>Pezizomycotina</taxon>
        <taxon>Dothideomycetes</taxon>
        <taxon>Pleosporomycetidae</taxon>
        <taxon>Pleosporales</taxon>
        <taxon>Massarineae</taxon>
        <taxon>Periconiaceae</taxon>
        <taxon>Periconia</taxon>
    </lineage>
</organism>
<sequence>MATSTPKPSYTRYTRHPIPFHPLTSKIHRFQKYPGGSRFDVRATYNTQHILPQELSHQASSLEKQRIRKREEEKMKVEESWELWSTSGEPRIEDLFLKAKIDESEVGLKKLKEEVKQRDKRISIRVKDPKWVKKSDDGKVKKTVSRAKKVDGKKERLYTMLRFLVKNFRDAAVSIGVLREGKTAQVDWLGILLGIDSESNKKDDVGKKENGGKDAQKNQQQTVQIYEADMALPQKKRFDSSLVTWLEQFGFPSLALFFASHVPAAEASMLSSTTRDFLFQNPSFITDVDTTTDLVVSTTDLVVRTTDLVVSTTSSSYACQYDTSLLGSLASSLVSFFFSLIPLRNFGPVQPSSWTLVLDIVTWVLLLTPWLLSRTRPQKMNSSEQIVYVGLGLAATFSGSSSPSPSSCVNRPWKSLPLLFCWMKLSESRTLRARLSKAAAGLLKRAFYTLVQTAGKIGYPLLMLVGPLLAVLVWLSVGALLLGVRYARDLYVWAEFWYFIPLWDALWRLRVMIRTFWVWIVIGVCLGLNVSQWWWGDENEAVDLLARLVAWVEIVLVWLWGLFSTS</sequence>
<protein>
    <submittedName>
        <fullName evidence="2">Uncharacterized protein</fullName>
    </submittedName>
</protein>
<name>A0A2V1EDD3_9PLEO</name>
<proteinExistence type="predicted"/>
<feature type="transmembrane region" description="Helical" evidence="1">
    <location>
        <begin position="461"/>
        <end position="484"/>
    </location>
</feature>
<gene>
    <name evidence="2" type="ORF">DM02DRAFT_648106</name>
</gene>
<evidence type="ECO:0000313" key="3">
    <source>
        <dbReference type="Proteomes" id="UP000244855"/>
    </source>
</evidence>
<feature type="transmembrane region" description="Helical" evidence="1">
    <location>
        <begin position="516"/>
        <end position="535"/>
    </location>
</feature>
<keyword evidence="1" id="KW-0812">Transmembrane</keyword>
<reference evidence="2 3" key="1">
    <citation type="journal article" date="2018" name="Sci. Rep.">
        <title>Comparative genomics provides insights into the lifestyle and reveals functional heterogeneity of dark septate endophytic fungi.</title>
        <authorList>
            <person name="Knapp D.G."/>
            <person name="Nemeth J.B."/>
            <person name="Barry K."/>
            <person name="Hainaut M."/>
            <person name="Henrissat B."/>
            <person name="Johnson J."/>
            <person name="Kuo A."/>
            <person name="Lim J.H.P."/>
            <person name="Lipzen A."/>
            <person name="Nolan M."/>
            <person name="Ohm R.A."/>
            <person name="Tamas L."/>
            <person name="Grigoriev I.V."/>
            <person name="Spatafora J.W."/>
            <person name="Nagy L.G."/>
            <person name="Kovacs G.M."/>
        </authorList>
    </citation>
    <scope>NUCLEOTIDE SEQUENCE [LARGE SCALE GENOMIC DNA]</scope>
    <source>
        <strain evidence="2 3">DSE2036</strain>
    </source>
</reference>